<evidence type="ECO:0000256" key="5">
    <source>
        <dbReference type="ARBA" id="ARBA00022932"/>
    </source>
</evidence>
<evidence type="ECO:0000256" key="7">
    <source>
        <dbReference type="ARBA" id="ARBA00049244"/>
    </source>
</evidence>
<evidence type="ECO:0000256" key="1">
    <source>
        <dbReference type="ARBA" id="ARBA00010945"/>
    </source>
</evidence>
<dbReference type="Gene3D" id="3.30.70.270">
    <property type="match status" value="1"/>
</dbReference>
<organism evidence="9 10">
    <name type="scientific">Candidatus Aquarickettsia rohweri</name>
    <dbReference type="NCBI Taxonomy" id="2602574"/>
    <lineage>
        <taxon>Bacteria</taxon>
        <taxon>Pseudomonadati</taxon>
        <taxon>Pseudomonadota</taxon>
        <taxon>Alphaproteobacteria</taxon>
        <taxon>Rickettsiales</taxon>
        <taxon>Candidatus Midichloriaceae</taxon>
        <taxon>Candidatus Aquarickettsia</taxon>
    </lineage>
</organism>
<comment type="subunit">
    <text evidence="2">Monomer.</text>
</comment>
<keyword evidence="4" id="KW-0515">Mutator protein</keyword>
<keyword evidence="10" id="KW-1185">Reference proteome</keyword>
<evidence type="ECO:0000256" key="4">
    <source>
        <dbReference type="ARBA" id="ARBA00022457"/>
    </source>
</evidence>
<dbReference type="Pfam" id="PF00817">
    <property type="entry name" value="IMS"/>
    <property type="match status" value="1"/>
</dbReference>
<evidence type="ECO:0000256" key="6">
    <source>
        <dbReference type="ARBA" id="ARBA00025589"/>
    </source>
</evidence>
<gene>
    <name evidence="9" type="ORF">EIC27_00180</name>
</gene>
<keyword evidence="5" id="KW-0239">DNA-directed DNA polymerase</keyword>
<dbReference type="Proteomes" id="UP000279470">
    <property type="component" value="Unassembled WGS sequence"/>
</dbReference>
<dbReference type="GO" id="GO:0009432">
    <property type="term" value="P:SOS response"/>
    <property type="evidence" value="ECO:0007669"/>
    <property type="project" value="TreeGrafter"/>
</dbReference>
<dbReference type="GO" id="GO:0006281">
    <property type="term" value="P:DNA repair"/>
    <property type="evidence" value="ECO:0007669"/>
    <property type="project" value="InterPro"/>
</dbReference>
<dbReference type="InterPro" id="IPR017961">
    <property type="entry name" value="DNA_pol_Y-fam_little_finger"/>
</dbReference>
<evidence type="ECO:0000313" key="9">
    <source>
        <dbReference type="EMBL" id="RST72446.1"/>
    </source>
</evidence>
<dbReference type="GO" id="GO:0042276">
    <property type="term" value="P:error-prone translesion synthesis"/>
    <property type="evidence" value="ECO:0007669"/>
    <property type="project" value="TreeGrafter"/>
</dbReference>
<comment type="similarity">
    <text evidence="1">Belongs to the DNA polymerase type-Y family.</text>
</comment>
<name>A0A3R9XUJ1_9RICK</name>
<comment type="caution">
    <text evidence="9">The sequence shown here is derived from an EMBL/GenBank/DDBJ whole genome shotgun (WGS) entry which is preliminary data.</text>
</comment>
<dbReference type="GO" id="GO:0005829">
    <property type="term" value="C:cytosol"/>
    <property type="evidence" value="ECO:0007669"/>
    <property type="project" value="TreeGrafter"/>
</dbReference>
<keyword evidence="5" id="KW-0548">Nucleotidyltransferase</keyword>
<dbReference type="RefSeq" id="WP_126044151.1">
    <property type="nucleotide sequence ID" value="NZ_RXFM01000002.1"/>
</dbReference>
<dbReference type="SUPFAM" id="SSF56672">
    <property type="entry name" value="DNA/RNA polymerases"/>
    <property type="match status" value="1"/>
</dbReference>
<dbReference type="InterPro" id="IPR050116">
    <property type="entry name" value="DNA_polymerase-Y"/>
</dbReference>
<dbReference type="EC" id="2.7.7.7" evidence="3"/>
<dbReference type="Gene3D" id="3.40.1170.60">
    <property type="match status" value="1"/>
</dbReference>
<protein>
    <recommendedName>
        <fullName evidence="3">DNA-directed DNA polymerase</fullName>
        <ecNumber evidence="3">2.7.7.7</ecNumber>
    </recommendedName>
</protein>
<dbReference type="InterPro" id="IPR043502">
    <property type="entry name" value="DNA/RNA_pol_sf"/>
</dbReference>
<dbReference type="PANTHER" id="PTHR11076">
    <property type="entry name" value="DNA REPAIR POLYMERASE UMUC / TRANSFERASE FAMILY MEMBER"/>
    <property type="match status" value="1"/>
</dbReference>
<proteinExistence type="inferred from homology"/>
<dbReference type="AlphaFoldDB" id="A0A3R9XUJ1"/>
<dbReference type="PROSITE" id="PS50173">
    <property type="entry name" value="UMUC"/>
    <property type="match status" value="1"/>
</dbReference>
<dbReference type="InterPro" id="IPR053848">
    <property type="entry name" value="IMS_HHH_1"/>
</dbReference>
<comment type="function">
    <text evidence="6">Poorly processive, error-prone DNA polymerase involved in untargeted mutagenesis. Copies undamaged DNA at stalled replication forks, which arise in vivo from mismatched or misaligned primer ends. These misaligned primers can be extended by PolIV. Exhibits no 3'-5' exonuclease (proofreading) activity. May be involved in translesional synthesis, in conjunction with the beta clamp from PolIII.</text>
</comment>
<dbReference type="EMBL" id="RXFM01000002">
    <property type="protein sequence ID" value="RST72446.1"/>
    <property type="molecule type" value="Genomic_DNA"/>
</dbReference>
<dbReference type="InterPro" id="IPR043128">
    <property type="entry name" value="Rev_trsase/Diguanyl_cyclase"/>
</dbReference>
<sequence>MQQSSLNWLYLDLNSYFATIEQQINPSYRNKPVAVVPCDTDTTCAIAASYEAKLKGVTTGTIIRKAKKLIPNLICIPAKHQLYMEYHNKILQEIDKHIYIDYVLSIDECACKITGKYNGEQEAVKLAKNIKHGIIKNVGEYIKCSIGIAPNRFIAKIATDIQKPDGLIVLKSTDILQTLCSLSLRDLPGIGKNIHAKLLYNGISTVEELYKLDSSSLRRAFGSILGERYWYMLRGIELPDIETKSKSISNSQVLHPNLRNANSARIIAHRLLLKAASRLRRLNYSCKAIIISINTTDNKRYKSRIKFTNLSDSISLSNKMLGNWNELVNQNKINVIKKVSITLTNIDIKNYKSRQGCLFDENNDCHIYKKKKRERISKIIDKLNAKYGKDTVCIGVLPIDSKKYHTGTKIAFGTVPISQDFNE</sequence>
<comment type="catalytic activity">
    <reaction evidence="7">
        <text>DNA(n) + a 2'-deoxyribonucleoside 5'-triphosphate = DNA(n+1) + diphosphate</text>
        <dbReference type="Rhea" id="RHEA:22508"/>
        <dbReference type="Rhea" id="RHEA-COMP:17339"/>
        <dbReference type="Rhea" id="RHEA-COMP:17340"/>
        <dbReference type="ChEBI" id="CHEBI:33019"/>
        <dbReference type="ChEBI" id="CHEBI:61560"/>
        <dbReference type="ChEBI" id="CHEBI:173112"/>
        <dbReference type="EC" id="2.7.7.7"/>
    </reaction>
</comment>
<keyword evidence="5" id="KW-0808">Transferase</keyword>
<evidence type="ECO:0000313" key="10">
    <source>
        <dbReference type="Proteomes" id="UP000279470"/>
    </source>
</evidence>
<dbReference type="Pfam" id="PF21999">
    <property type="entry name" value="IMS_HHH_1"/>
    <property type="match status" value="1"/>
</dbReference>
<dbReference type="GO" id="GO:0003887">
    <property type="term" value="F:DNA-directed DNA polymerase activity"/>
    <property type="evidence" value="ECO:0007669"/>
    <property type="project" value="UniProtKB-KW"/>
</dbReference>
<dbReference type="PANTHER" id="PTHR11076:SF33">
    <property type="entry name" value="DNA POLYMERASE KAPPA"/>
    <property type="match status" value="1"/>
</dbReference>
<reference evidence="10" key="1">
    <citation type="submission" date="2018-11" db="EMBL/GenBank/DDBJ databases">
        <title>Phylogenetic, genomic, and biogeographic characterization of a novel and ubiquitous marine invertebrate-associated Rickettsiales parasite, Candidatus Marinoinvertebrata rohwerii, gen. nov., sp. nov.</title>
        <authorList>
            <person name="Klinges J.G."/>
            <person name="Rosales S.M."/>
            <person name="Mcminds R."/>
            <person name="Shaver E.C."/>
            <person name="Shantz A."/>
            <person name="Peters E.C."/>
            <person name="Burkepile D.E."/>
            <person name="Silliman B.R."/>
            <person name="Vega Thurber R.L."/>
        </authorList>
    </citation>
    <scope>NUCLEOTIDE SEQUENCE [LARGE SCALE GENOMIC DNA]</scope>
    <source>
        <strain evidence="10">a_cerv_44</strain>
    </source>
</reference>
<dbReference type="GO" id="GO:0003684">
    <property type="term" value="F:damaged DNA binding"/>
    <property type="evidence" value="ECO:0007669"/>
    <property type="project" value="InterPro"/>
</dbReference>
<dbReference type="InterPro" id="IPR001126">
    <property type="entry name" value="UmuC"/>
</dbReference>
<feature type="domain" description="UmuC" evidence="8">
    <location>
        <begin position="8"/>
        <end position="191"/>
    </location>
</feature>
<evidence type="ECO:0000259" key="8">
    <source>
        <dbReference type="PROSITE" id="PS50173"/>
    </source>
</evidence>
<dbReference type="Gene3D" id="1.10.150.20">
    <property type="entry name" value="5' to 3' exonuclease, C-terminal subdomain"/>
    <property type="match status" value="1"/>
</dbReference>
<dbReference type="OrthoDB" id="9808813at2"/>
<evidence type="ECO:0000256" key="3">
    <source>
        <dbReference type="ARBA" id="ARBA00012417"/>
    </source>
</evidence>
<dbReference type="Pfam" id="PF11799">
    <property type="entry name" value="IMS_C"/>
    <property type="match status" value="1"/>
</dbReference>
<evidence type="ECO:0000256" key="2">
    <source>
        <dbReference type="ARBA" id="ARBA00011245"/>
    </source>
</evidence>
<accession>A0A3R9XUJ1</accession>